<evidence type="ECO:0000313" key="1">
    <source>
        <dbReference type="EMBL" id="JAG48860.1"/>
    </source>
</evidence>
<accession>A0A0K8S7Z8</accession>
<sequence length="111" mass="12981">MTWVVRSGASKLTPVRALILWRLDTLILRKAWNTKRLRWPKRNYPLGLHTGIAQLVDIALECPTRAVQSYEIMALSKPPHNFTKLPNRLVPFEDPDLYPLPHMKESLRTRR</sequence>
<organism evidence="1">
    <name type="scientific">Lygus hesperus</name>
    <name type="common">Western plant bug</name>
    <dbReference type="NCBI Taxonomy" id="30085"/>
    <lineage>
        <taxon>Eukaryota</taxon>
        <taxon>Metazoa</taxon>
        <taxon>Ecdysozoa</taxon>
        <taxon>Arthropoda</taxon>
        <taxon>Hexapoda</taxon>
        <taxon>Insecta</taxon>
        <taxon>Pterygota</taxon>
        <taxon>Neoptera</taxon>
        <taxon>Paraneoptera</taxon>
        <taxon>Hemiptera</taxon>
        <taxon>Heteroptera</taxon>
        <taxon>Panheteroptera</taxon>
        <taxon>Cimicomorpha</taxon>
        <taxon>Miridae</taxon>
        <taxon>Mirini</taxon>
        <taxon>Lygus</taxon>
    </lineage>
</organism>
<proteinExistence type="predicted"/>
<dbReference type="EMBL" id="GBRD01016967">
    <property type="protein sequence ID" value="JAG48860.1"/>
    <property type="molecule type" value="Transcribed_RNA"/>
</dbReference>
<protein>
    <submittedName>
        <fullName evidence="1">Uncharacterized protein</fullName>
    </submittedName>
</protein>
<name>A0A0K8S7Z8_LYGHE</name>
<reference evidence="1" key="1">
    <citation type="submission" date="2014-09" db="EMBL/GenBank/DDBJ databases">
        <authorList>
            <person name="Magalhaes I.L.F."/>
            <person name="Oliveira U."/>
            <person name="Santos F.R."/>
            <person name="Vidigal T.H.D.A."/>
            <person name="Brescovit A.D."/>
            <person name="Santos A.J."/>
        </authorList>
    </citation>
    <scope>NUCLEOTIDE SEQUENCE</scope>
</reference>
<dbReference type="AlphaFoldDB" id="A0A0K8S7Z8"/>